<dbReference type="PANTHER" id="PTHR22550:SF5">
    <property type="entry name" value="LEUCINE ZIPPER PROTEIN 4"/>
    <property type="match status" value="1"/>
</dbReference>
<evidence type="ECO:0000313" key="5">
    <source>
        <dbReference type="EMBL" id="MCU6797722.1"/>
    </source>
</evidence>
<evidence type="ECO:0000256" key="1">
    <source>
        <dbReference type="ARBA" id="ARBA00005278"/>
    </source>
</evidence>
<feature type="transmembrane region" description="Helical" evidence="4">
    <location>
        <begin position="434"/>
        <end position="456"/>
    </location>
</feature>
<dbReference type="PANTHER" id="PTHR22550">
    <property type="entry name" value="SPORE GERMINATION PROTEIN"/>
    <property type="match status" value="1"/>
</dbReference>
<dbReference type="Proteomes" id="UP001652445">
    <property type="component" value="Unassembled WGS sequence"/>
</dbReference>
<evidence type="ECO:0000313" key="6">
    <source>
        <dbReference type="Proteomes" id="UP001652445"/>
    </source>
</evidence>
<dbReference type="InterPro" id="IPR004995">
    <property type="entry name" value="Spore_Ger"/>
</dbReference>
<keyword evidence="2 4" id="KW-0472">Membrane</keyword>
<keyword evidence="4" id="KW-0812">Transmembrane</keyword>
<feature type="region of interest" description="Disordered" evidence="3">
    <location>
        <begin position="498"/>
        <end position="519"/>
    </location>
</feature>
<dbReference type="RefSeq" id="WP_262688452.1">
    <property type="nucleotide sequence ID" value="NZ_JAOQIO010000124.1"/>
</dbReference>
<gene>
    <name evidence="5" type="ORF">OB236_36930</name>
</gene>
<feature type="transmembrane region" description="Helical" evidence="4">
    <location>
        <begin position="378"/>
        <end position="398"/>
    </location>
</feature>
<name>A0ABT2UT29_9BACL</name>
<feature type="transmembrane region" description="Helical" evidence="4">
    <location>
        <begin position="404"/>
        <end position="422"/>
    </location>
</feature>
<dbReference type="InterPro" id="IPR050768">
    <property type="entry name" value="UPF0353/GerABKA_families"/>
</dbReference>
<feature type="compositionally biased region" description="Basic and acidic residues" evidence="3">
    <location>
        <begin position="508"/>
        <end position="519"/>
    </location>
</feature>
<dbReference type="EMBL" id="JAOQIO010000124">
    <property type="protein sequence ID" value="MCU6797722.1"/>
    <property type="molecule type" value="Genomic_DNA"/>
</dbReference>
<dbReference type="Pfam" id="PF03323">
    <property type="entry name" value="GerA"/>
    <property type="match status" value="1"/>
</dbReference>
<proteinExistence type="inferred from homology"/>
<evidence type="ECO:0000256" key="2">
    <source>
        <dbReference type="ARBA" id="ARBA00023136"/>
    </source>
</evidence>
<keyword evidence="4" id="KW-1133">Transmembrane helix</keyword>
<comment type="caution">
    <text evidence="5">The sequence shown here is derived from an EMBL/GenBank/DDBJ whole genome shotgun (WGS) entry which is preliminary data.</text>
</comment>
<keyword evidence="6" id="KW-1185">Reference proteome</keyword>
<accession>A0ABT2UT29</accession>
<reference evidence="5 6" key="1">
    <citation type="submission" date="2022-09" db="EMBL/GenBank/DDBJ databases">
        <authorList>
            <person name="Han X.L."/>
            <person name="Wang Q."/>
            <person name="Lu T."/>
        </authorList>
    </citation>
    <scope>NUCLEOTIDE SEQUENCE [LARGE SCALE GENOMIC DNA]</scope>
    <source>
        <strain evidence="5 6">WQ 127069</strain>
    </source>
</reference>
<comment type="similarity">
    <text evidence="1">Belongs to the GerABKA family.</text>
</comment>
<protein>
    <submittedName>
        <fullName evidence="5">Spore germination protein</fullName>
    </submittedName>
</protein>
<organism evidence="5 6">
    <name type="scientific">Paenibacillus baimaensis</name>
    <dbReference type="NCBI Taxonomy" id="2982185"/>
    <lineage>
        <taxon>Bacteria</taxon>
        <taxon>Bacillati</taxon>
        <taxon>Bacillota</taxon>
        <taxon>Bacilli</taxon>
        <taxon>Bacillales</taxon>
        <taxon>Paenibacillaceae</taxon>
        <taxon>Paenibacillus</taxon>
    </lineage>
</organism>
<evidence type="ECO:0000256" key="3">
    <source>
        <dbReference type="SAM" id="MobiDB-lite"/>
    </source>
</evidence>
<dbReference type="PIRSF" id="PIRSF005690">
    <property type="entry name" value="GerBA"/>
    <property type="match status" value="1"/>
</dbReference>
<evidence type="ECO:0000256" key="4">
    <source>
        <dbReference type="SAM" id="Phobius"/>
    </source>
</evidence>
<feature type="transmembrane region" description="Helical" evidence="4">
    <location>
        <begin position="306"/>
        <end position="328"/>
    </location>
</feature>
<sequence>MRLFNKLKKKSQSLTTDTLSASADLSKKLSTSLDDNLAYLLSVYEDCGDIAFHSFDTVNSTHAVVIYAQGLADEALLERHVLAPLMFSEESHALYDSHLLAKSPSASEQVHDWSMIVENIGSGHPVLLIDGENTAFVYSMTKVSQRNVEEPVAESTIRGPREGFTESLAVNIPLIRRRIKSPELKMVTLTLGTYTKTQVTLAYIKNLADPILVEEMKSRIGKIQIQGVLESEMIEEWISDNPYSPFPQVLPTERPDVVCANLLEGRVAVLIDGTPFVLVAPVGLFSLLQSAEDYYQNVIMSTFIRWLRYVFFIMSLLLPSAYVAITTYHQEMIPTVLLLNISKSREEIPFPALIEALIMEITFEALREAGVRLPKQVGAAVSIVGALVIGQAATSAGIVSAPMVIVVAITGIASFMIPRYNLGIALRLLRFPIMLLAGTLGLIGVMLGFIGIVIHLCRLYSFGVPYLAPIAPTRFRELKDVLTRAPVWKQEHRPELSVYTKKQQRKPGVVDDKGRDEID</sequence>